<dbReference type="Proteomes" id="UP000231019">
    <property type="component" value="Unassembled WGS sequence"/>
</dbReference>
<dbReference type="AlphaFoldDB" id="A0A2M7GBM3"/>
<evidence type="ECO:0000313" key="2">
    <source>
        <dbReference type="Proteomes" id="UP000231019"/>
    </source>
</evidence>
<protein>
    <recommendedName>
        <fullName evidence="3">Flagellar protein FlbD</fullName>
    </recommendedName>
</protein>
<gene>
    <name evidence="1" type="ORF">COW36_00625</name>
</gene>
<dbReference type="Pfam" id="PF06289">
    <property type="entry name" value="FlbD"/>
    <property type="match status" value="1"/>
</dbReference>
<dbReference type="PANTHER" id="PTHR39185">
    <property type="entry name" value="SWARMING MOTILITY PROTEIN SWRD"/>
    <property type="match status" value="1"/>
</dbReference>
<reference evidence="1 2" key="1">
    <citation type="submission" date="2017-09" db="EMBL/GenBank/DDBJ databases">
        <title>Depth-based differentiation of microbial function through sediment-hosted aquifers and enrichment of novel symbionts in the deep terrestrial subsurface.</title>
        <authorList>
            <person name="Probst A.J."/>
            <person name="Ladd B."/>
            <person name="Jarett J.K."/>
            <person name="Geller-Mcgrath D.E."/>
            <person name="Sieber C.M."/>
            <person name="Emerson J.B."/>
            <person name="Anantharaman K."/>
            <person name="Thomas B.C."/>
            <person name="Malmstrom R."/>
            <person name="Stieglmeier M."/>
            <person name="Klingl A."/>
            <person name="Woyke T."/>
            <person name="Ryan C.M."/>
            <person name="Banfield J.F."/>
        </authorList>
    </citation>
    <scope>NUCLEOTIDE SEQUENCE [LARGE SCALE GENOMIC DNA]</scope>
    <source>
        <strain evidence="1">CG17_big_fil_post_rev_8_21_14_2_50_48_46</strain>
    </source>
</reference>
<comment type="caution">
    <text evidence="1">The sequence shown here is derived from an EMBL/GenBank/DDBJ whole genome shotgun (WGS) entry which is preliminary data.</text>
</comment>
<sequence length="111" mass="13103">MIKLTRLDGRKFIVNAELIEMFEATPETVVTLTIDKKRMVVRESVDEVWRKVIDYKRIVFSDWPVKKHVRIPDSERSYHWIEADGLLPVDEADPEAVSEYPHLNEEIHDEV</sequence>
<evidence type="ECO:0000313" key="1">
    <source>
        <dbReference type="EMBL" id="PIW19578.1"/>
    </source>
</evidence>
<evidence type="ECO:0008006" key="3">
    <source>
        <dbReference type="Google" id="ProtNLM"/>
    </source>
</evidence>
<accession>A0A2M7GBM3</accession>
<dbReference type="InterPro" id="IPR009384">
    <property type="entry name" value="SwrD-like"/>
</dbReference>
<proteinExistence type="predicted"/>
<organism evidence="1 2">
    <name type="scientific">bacterium (Candidatus Blackallbacteria) CG17_big_fil_post_rev_8_21_14_2_50_48_46</name>
    <dbReference type="NCBI Taxonomy" id="2014261"/>
    <lineage>
        <taxon>Bacteria</taxon>
        <taxon>Candidatus Blackallbacteria</taxon>
    </lineage>
</organism>
<name>A0A2M7GBM3_9BACT</name>
<dbReference type="EMBL" id="PFFQ01000004">
    <property type="protein sequence ID" value="PIW19578.1"/>
    <property type="molecule type" value="Genomic_DNA"/>
</dbReference>
<dbReference type="PANTHER" id="PTHR39185:SF1">
    <property type="entry name" value="SWARMING MOTILITY PROTEIN SWRD"/>
    <property type="match status" value="1"/>
</dbReference>